<name>A0A3P6HQ70_MESCO</name>
<feature type="compositionally biased region" description="Low complexity" evidence="6">
    <location>
        <begin position="320"/>
        <end position="331"/>
    </location>
</feature>
<feature type="compositionally biased region" description="Polar residues" evidence="6">
    <location>
        <begin position="169"/>
        <end position="184"/>
    </location>
</feature>
<keyword evidence="5" id="KW-0067">ATP-binding</keyword>
<dbReference type="GO" id="GO:0005634">
    <property type="term" value="C:nucleus"/>
    <property type="evidence" value="ECO:0007669"/>
    <property type="project" value="TreeGrafter"/>
</dbReference>
<feature type="compositionally biased region" description="Polar residues" evidence="6">
    <location>
        <begin position="268"/>
        <end position="298"/>
    </location>
</feature>
<dbReference type="Pfam" id="PF00069">
    <property type="entry name" value="Pkinase"/>
    <property type="match status" value="1"/>
</dbReference>
<evidence type="ECO:0000256" key="5">
    <source>
        <dbReference type="ARBA" id="ARBA00022840"/>
    </source>
</evidence>
<feature type="domain" description="Protein kinase" evidence="7">
    <location>
        <begin position="3"/>
        <end position="50"/>
    </location>
</feature>
<feature type="compositionally biased region" description="Pro residues" evidence="6">
    <location>
        <begin position="200"/>
        <end position="215"/>
    </location>
</feature>
<dbReference type="EMBL" id="UXSR01005333">
    <property type="protein sequence ID" value="VDD81155.1"/>
    <property type="molecule type" value="Genomic_DNA"/>
</dbReference>
<dbReference type="GO" id="GO:0004674">
    <property type="term" value="F:protein serine/threonine kinase activity"/>
    <property type="evidence" value="ECO:0007669"/>
    <property type="project" value="UniProtKB-KW"/>
</dbReference>
<evidence type="ECO:0000256" key="3">
    <source>
        <dbReference type="ARBA" id="ARBA00022741"/>
    </source>
</evidence>
<dbReference type="PANTHER" id="PTHR24342:SF20">
    <property type="entry name" value="MYOSIN LIGHT CHAIN KINASE, SMOOTH MUSCLE"/>
    <property type="match status" value="1"/>
</dbReference>
<proteinExistence type="predicted"/>
<dbReference type="OrthoDB" id="10260894at2759"/>
<feature type="compositionally biased region" description="Polar residues" evidence="6">
    <location>
        <begin position="248"/>
        <end position="261"/>
    </location>
</feature>
<keyword evidence="4" id="KW-0418">Kinase</keyword>
<dbReference type="GO" id="GO:0005524">
    <property type="term" value="F:ATP binding"/>
    <property type="evidence" value="ECO:0007669"/>
    <property type="project" value="UniProtKB-KW"/>
</dbReference>
<accession>A0A3P6HQ70</accession>
<gene>
    <name evidence="8" type="ORF">MCOS_LOCUS7158</name>
</gene>
<organism evidence="8 9">
    <name type="scientific">Mesocestoides corti</name>
    <name type="common">Flatworm</name>
    <dbReference type="NCBI Taxonomy" id="53468"/>
    <lineage>
        <taxon>Eukaryota</taxon>
        <taxon>Metazoa</taxon>
        <taxon>Spiralia</taxon>
        <taxon>Lophotrochozoa</taxon>
        <taxon>Platyhelminthes</taxon>
        <taxon>Cestoda</taxon>
        <taxon>Eucestoda</taxon>
        <taxon>Cyclophyllidea</taxon>
        <taxon>Mesocestoididae</taxon>
        <taxon>Mesocestoides</taxon>
    </lineage>
</organism>
<feature type="compositionally biased region" description="Basic and acidic residues" evidence="6">
    <location>
        <begin position="147"/>
        <end position="157"/>
    </location>
</feature>
<dbReference type="STRING" id="53468.A0A3P6HQ70"/>
<evidence type="ECO:0000259" key="7">
    <source>
        <dbReference type="Pfam" id="PF00069"/>
    </source>
</evidence>
<feature type="compositionally biased region" description="Basic and acidic residues" evidence="6">
    <location>
        <begin position="186"/>
        <end position="198"/>
    </location>
</feature>
<dbReference type="GO" id="GO:0035556">
    <property type="term" value="P:intracellular signal transduction"/>
    <property type="evidence" value="ECO:0007669"/>
    <property type="project" value="TreeGrafter"/>
</dbReference>
<evidence type="ECO:0000256" key="1">
    <source>
        <dbReference type="ARBA" id="ARBA00022527"/>
    </source>
</evidence>
<dbReference type="SUPFAM" id="SSF56112">
    <property type="entry name" value="Protein kinase-like (PK-like)"/>
    <property type="match status" value="1"/>
</dbReference>
<evidence type="ECO:0000256" key="4">
    <source>
        <dbReference type="ARBA" id="ARBA00022777"/>
    </source>
</evidence>
<keyword evidence="3" id="KW-0547">Nucleotide-binding</keyword>
<dbReference type="PANTHER" id="PTHR24342">
    <property type="entry name" value="SERINE/THREONINE-PROTEIN KINASE 17"/>
    <property type="match status" value="1"/>
</dbReference>
<dbReference type="AlphaFoldDB" id="A0A3P6HQ70"/>
<sequence length="397" mass="43693">MSNIVRCNYTFDYPEFKDISADAKDFIRKLLHKNPSKRNSATQCLSHPWLRERPRLKRTATVNKKRLRHFVYRRKWQKAVNAIIALQRMGVVLTHTSDKESDLRKLLQAKSTKTAALLRRSSIREGAPGVGLEIDRTRKRSFGGPKEPSKPALDPRRSIAVAELPKITPANTKQRPQIMVTNPSEADVKRPEGVREQPKSPTPNQIPPKSPPNLPQSPNGVHSANNPKVHSPPTGDMNPTQPEPKTPLQRNSNKPAPSSNLPKPEVTNAVQIQNVQSLPGRNQNQVPAKSPTSSSQKPNAEVKASPSVAAPKSLLSSERPTTAPAKTTTAANSNSPFQPSSGSASGRPNLRTPDSVVMQMVKLSKPQGSVADRINFFNNSSEKQLKSAKNKKFSLYS</sequence>
<keyword evidence="1" id="KW-0723">Serine/threonine-protein kinase</keyword>
<protein>
    <recommendedName>
        <fullName evidence="7">Protein kinase domain-containing protein</fullName>
    </recommendedName>
</protein>
<keyword evidence="9" id="KW-1185">Reference proteome</keyword>
<evidence type="ECO:0000313" key="9">
    <source>
        <dbReference type="Proteomes" id="UP000267029"/>
    </source>
</evidence>
<dbReference type="InterPro" id="IPR000719">
    <property type="entry name" value="Prot_kinase_dom"/>
</dbReference>
<evidence type="ECO:0000256" key="6">
    <source>
        <dbReference type="SAM" id="MobiDB-lite"/>
    </source>
</evidence>
<evidence type="ECO:0000313" key="8">
    <source>
        <dbReference type="EMBL" id="VDD81155.1"/>
    </source>
</evidence>
<dbReference type="InterPro" id="IPR011009">
    <property type="entry name" value="Kinase-like_dom_sf"/>
</dbReference>
<reference evidence="8 9" key="1">
    <citation type="submission" date="2018-10" db="EMBL/GenBank/DDBJ databases">
        <authorList>
            <consortium name="Pathogen Informatics"/>
        </authorList>
    </citation>
    <scope>NUCLEOTIDE SEQUENCE [LARGE SCALE GENOMIC DNA]</scope>
</reference>
<feature type="compositionally biased region" description="Polar residues" evidence="6">
    <location>
        <begin position="332"/>
        <end position="346"/>
    </location>
</feature>
<dbReference type="Gene3D" id="1.10.510.10">
    <property type="entry name" value="Transferase(Phosphotransferase) domain 1"/>
    <property type="match status" value="1"/>
</dbReference>
<evidence type="ECO:0000256" key="2">
    <source>
        <dbReference type="ARBA" id="ARBA00022679"/>
    </source>
</evidence>
<feature type="region of interest" description="Disordered" evidence="6">
    <location>
        <begin position="128"/>
        <end position="355"/>
    </location>
</feature>
<keyword evidence="2" id="KW-0808">Transferase</keyword>
<dbReference type="Proteomes" id="UP000267029">
    <property type="component" value="Unassembled WGS sequence"/>
</dbReference>
<dbReference type="GO" id="GO:0043065">
    <property type="term" value="P:positive regulation of apoptotic process"/>
    <property type="evidence" value="ECO:0007669"/>
    <property type="project" value="TreeGrafter"/>
</dbReference>